<comment type="caution">
    <text evidence="2">The sequence shown here is derived from an EMBL/GenBank/DDBJ whole genome shotgun (WGS) entry which is preliminary data.</text>
</comment>
<name>A0AAE0NEW4_9PEZI</name>
<reference evidence="2" key="2">
    <citation type="submission" date="2023-06" db="EMBL/GenBank/DDBJ databases">
        <authorList>
            <consortium name="Lawrence Berkeley National Laboratory"/>
            <person name="Haridas S."/>
            <person name="Hensen N."/>
            <person name="Bonometti L."/>
            <person name="Westerberg I."/>
            <person name="Brannstrom I.O."/>
            <person name="Guillou S."/>
            <person name="Cros-Aarteil S."/>
            <person name="Calhoun S."/>
            <person name="Kuo A."/>
            <person name="Mondo S."/>
            <person name="Pangilinan J."/>
            <person name="Riley R."/>
            <person name="Labutti K."/>
            <person name="Andreopoulos B."/>
            <person name="Lipzen A."/>
            <person name="Chen C."/>
            <person name="Yanf M."/>
            <person name="Daum C."/>
            <person name="Ng V."/>
            <person name="Clum A."/>
            <person name="Steindorff A."/>
            <person name="Ohm R."/>
            <person name="Martin F."/>
            <person name="Silar P."/>
            <person name="Natvig D."/>
            <person name="Lalanne C."/>
            <person name="Gautier V."/>
            <person name="Ament-Velasquez S.L."/>
            <person name="Kruys A."/>
            <person name="Hutchinson M.I."/>
            <person name="Powell A.J."/>
            <person name="Barry K."/>
            <person name="Miller A.N."/>
            <person name="Grigoriev I.V."/>
            <person name="Debuchy R."/>
            <person name="Gladieux P."/>
            <person name="Thoren M.H."/>
            <person name="Johannesson H."/>
        </authorList>
    </citation>
    <scope>NUCLEOTIDE SEQUENCE</scope>
    <source>
        <strain evidence="2">CBS 958.72</strain>
    </source>
</reference>
<dbReference type="InterPro" id="IPR002347">
    <property type="entry name" value="SDR_fam"/>
</dbReference>
<accession>A0AAE0NEW4</accession>
<dbReference type="Proteomes" id="UP001287356">
    <property type="component" value="Unassembled WGS sequence"/>
</dbReference>
<gene>
    <name evidence="2" type="ORF">B0T24DRAFT_185048</name>
</gene>
<sequence length="324" mass="34588">MSTYGSHTNGTELVSDFSARVDGRTFLITGPSQGGIGAETAVSLAHAKPAMLILLGRSLERIQPVIDAVRALNTSVQARFVLVDLASLDSVREAADTILADASIPHIDVVINNAALMACPFELSKDGLEMQLAAGFLGHFVLTNRLLPKILAAPPGARIVNVSSIGNRGGGIRWDDPNFTAETPDKYDTWAAYGQAKTACVLYSIELNRRLSKSTPAVRSYSLNPGAVGTNLGRTLTPELVRIATIRIMGRKDYMPAFKTLQQGCATTLRAALDPALEAEDGVYLNDCQLTTDPAWIAPWALDAAAAPRLWALAEGLVGDKFDI</sequence>
<dbReference type="PANTHER" id="PTHR43157">
    <property type="entry name" value="PHOSPHATIDYLINOSITOL-GLYCAN BIOSYNTHESIS CLASS F PROTEIN-RELATED"/>
    <property type="match status" value="1"/>
</dbReference>
<reference evidence="2" key="1">
    <citation type="journal article" date="2023" name="Mol. Phylogenet. Evol.">
        <title>Genome-scale phylogeny and comparative genomics of the fungal order Sordariales.</title>
        <authorList>
            <person name="Hensen N."/>
            <person name="Bonometti L."/>
            <person name="Westerberg I."/>
            <person name="Brannstrom I.O."/>
            <person name="Guillou S."/>
            <person name="Cros-Aarteil S."/>
            <person name="Calhoun S."/>
            <person name="Haridas S."/>
            <person name="Kuo A."/>
            <person name="Mondo S."/>
            <person name="Pangilinan J."/>
            <person name="Riley R."/>
            <person name="LaButti K."/>
            <person name="Andreopoulos B."/>
            <person name="Lipzen A."/>
            <person name="Chen C."/>
            <person name="Yan M."/>
            <person name="Daum C."/>
            <person name="Ng V."/>
            <person name="Clum A."/>
            <person name="Steindorff A."/>
            <person name="Ohm R.A."/>
            <person name="Martin F."/>
            <person name="Silar P."/>
            <person name="Natvig D.O."/>
            <person name="Lalanne C."/>
            <person name="Gautier V."/>
            <person name="Ament-Velasquez S.L."/>
            <person name="Kruys A."/>
            <person name="Hutchinson M.I."/>
            <person name="Powell A.J."/>
            <person name="Barry K."/>
            <person name="Miller A.N."/>
            <person name="Grigoriev I.V."/>
            <person name="Debuchy R."/>
            <person name="Gladieux P."/>
            <person name="Hiltunen Thoren M."/>
            <person name="Johannesson H."/>
        </authorList>
    </citation>
    <scope>NUCLEOTIDE SEQUENCE</scope>
    <source>
        <strain evidence="2">CBS 958.72</strain>
    </source>
</reference>
<evidence type="ECO:0000313" key="3">
    <source>
        <dbReference type="Proteomes" id="UP001287356"/>
    </source>
</evidence>
<dbReference type="SUPFAM" id="SSF51735">
    <property type="entry name" value="NAD(P)-binding Rossmann-fold domains"/>
    <property type="match status" value="1"/>
</dbReference>
<dbReference type="InterPro" id="IPR036291">
    <property type="entry name" value="NAD(P)-bd_dom_sf"/>
</dbReference>
<dbReference type="EMBL" id="JAULSN010000002">
    <property type="protein sequence ID" value="KAK3380171.1"/>
    <property type="molecule type" value="Genomic_DNA"/>
</dbReference>
<keyword evidence="1" id="KW-0560">Oxidoreductase</keyword>
<dbReference type="PANTHER" id="PTHR43157:SF73">
    <property type="entry name" value="WW DOMAIN-CONTAINING OXIDOREDUCTASE-LIKE PROTEIN"/>
    <property type="match status" value="1"/>
</dbReference>
<dbReference type="GO" id="GO:0016491">
    <property type="term" value="F:oxidoreductase activity"/>
    <property type="evidence" value="ECO:0007669"/>
    <property type="project" value="UniProtKB-KW"/>
</dbReference>
<dbReference type="AlphaFoldDB" id="A0AAE0NEW4"/>
<evidence type="ECO:0000313" key="2">
    <source>
        <dbReference type="EMBL" id="KAK3380171.1"/>
    </source>
</evidence>
<protein>
    <submittedName>
        <fullName evidence="2">Uncharacterized protein</fullName>
    </submittedName>
</protein>
<proteinExistence type="predicted"/>
<dbReference type="PRINTS" id="PR00081">
    <property type="entry name" value="GDHRDH"/>
</dbReference>
<dbReference type="Pfam" id="PF00106">
    <property type="entry name" value="adh_short"/>
    <property type="match status" value="1"/>
</dbReference>
<organism evidence="2 3">
    <name type="scientific">Lasiosphaeria ovina</name>
    <dbReference type="NCBI Taxonomy" id="92902"/>
    <lineage>
        <taxon>Eukaryota</taxon>
        <taxon>Fungi</taxon>
        <taxon>Dikarya</taxon>
        <taxon>Ascomycota</taxon>
        <taxon>Pezizomycotina</taxon>
        <taxon>Sordariomycetes</taxon>
        <taxon>Sordariomycetidae</taxon>
        <taxon>Sordariales</taxon>
        <taxon>Lasiosphaeriaceae</taxon>
        <taxon>Lasiosphaeria</taxon>
    </lineage>
</organism>
<dbReference type="Gene3D" id="3.40.50.720">
    <property type="entry name" value="NAD(P)-binding Rossmann-like Domain"/>
    <property type="match status" value="1"/>
</dbReference>
<keyword evidence="3" id="KW-1185">Reference proteome</keyword>
<evidence type="ECO:0000256" key="1">
    <source>
        <dbReference type="ARBA" id="ARBA00023002"/>
    </source>
</evidence>